<dbReference type="Gene3D" id="3.10.105.10">
    <property type="entry name" value="Dipeptide-binding Protein, Domain 3"/>
    <property type="match status" value="1"/>
</dbReference>
<sequence length="309" mass="33801">MKHMKKILLSLSLMLVLILAACGDDSDNADSHEDDQEQDAGAAISEDIDYTITGIEPGAGMSGVIDDIIANEANLQGWTHQTSSTGAMLTELDQAIQNEEPIIVSAWSPHYMFAKYDIKYLDDPDELFGGEEDVYKLTRLGFEEDFPIAADIVKNFYLELDAIEQGLLQSQKQEISVPEVVETWVVENEETVKAFTEGVAEGNGGTIEFVVTSWDSELFPAYVLKHALESHGFTVNVTTVDPAIMFESIASGSADITTAAWLPLTHGAFVERYEGEFVKLGTAYEKAKTGLAVPTYVEIDSISDLVPSE</sequence>
<dbReference type="EMBL" id="FPAI01000001">
    <property type="protein sequence ID" value="SFS35856.1"/>
    <property type="molecule type" value="Genomic_DNA"/>
</dbReference>
<dbReference type="Gene3D" id="3.40.190.100">
    <property type="entry name" value="Glycine betaine-binding periplasmic protein, domain 2"/>
    <property type="match status" value="1"/>
</dbReference>
<dbReference type="Pfam" id="PF04069">
    <property type="entry name" value="OpuAC"/>
    <property type="match status" value="2"/>
</dbReference>
<dbReference type="GO" id="GO:0015871">
    <property type="term" value="P:choline transport"/>
    <property type="evidence" value="ECO:0007669"/>
    <property type="project" value="TreeGrafter"/>
</dbReference>
<feature type="domain" description="ABC-type glycine betaine transport system substrate-binding" evidence="6">
    <location>
        <begin position="206"/>
        <end position="305"/>
    </location>
</feature>
<proteinExistence type="predicted"/>
<dbReference type="EMBL" id="BJWJ01000001">
    <property type="protein sequence ID" value="GEM03085.1"/>
    <property type="molecule type" value="Genomic_DNA"/>
</dbReference>
<dbReference type="GO" id="GO:0031460">
    <property type="term" value="P:glycine betaine transport"/>
    <property type="evidence" value="ECO:0007669"/>
    <property type="project" value="TreeGrafter"/>
</dbReference>
<dbReference type="PANTHER" id="PTHR47737">
    <property type="entry name" value="GLYCINE BETAINE/PROLINE BETAINE TRANSPORT SYSTEM PERMEASE PROTEIN PROW"/>
    <property type="match status" value="1"/>
</dbReference>
<feature type="signal peptide" evidence="5">
    <location>
        <begin position="1"/>
        <end position="23"/>
    </location>
</feature>
<dbReference type="InterPro" id="IPR007210">
    <property type="entry name" value="ABC_Gly_betaine_transp_sub-bd"/>
</dbReference>
<evidence type="ECO:0000256" key="3">
    <source>
        <dbReference type="ARBA" id="ARBA00022475"/>
    </source>
</evidence>
<evidence type="ECO:0000256" key="2">
    <source>
        <dbReference type="ARBA" id="ARBA00022448"/>
    </source>
</evidence>
<evidence type="ECO:0000256" key="5">
    <source>
        <dbReference type="SAM" id="SignalP"/>
    </source>
</evidence>
<dbReference type="RefSeq" id="WP_062319535.1">
    <property type="nucleotide sequence ID" value="NZ_BJWJ01000001.1"/>
</dbReference>
<comment type="subcellular location">
    <subcellularLocation>
        <location evidence="1">Cell membrane</location>
    </subcellularLocation>
</comment>
<dbReference type="GO" id="GO:0043190">
    <property type="term" value="C:ATP-binding cassette (ABC) transporter complex"/>
    <property type="evidence" value="ECO:0007669"/>
    <property type="project" value="InterPro"/>
</dbReference>
<protein>
    <submittedName>
        <fullName evidence="8">Glycine betaine/proline transport system substrate-binding protein</fullName>
    </submittedName>
    <submittedName>
        <fullName evidence="7">Glycine/betaine ABC transporter substrate-binding protein</fullName>
    </submittedName>
</protein>
<reference evidence="7 10" key="2">
    <citation type="submission" date="2019-07" db="EMBL/GenBank/DDBJ databases">
        <title>Whole genome shotgun sequence of Halolactibacillus miurensis NBRC 100873.</title>
        <authorList>
            <person name="Hosoyama A."/>
            <person name="Uohara A."/>
            <person name="Ohji S."/>
            <person name="Ichikawa N."/>
        </authorList>
    </citation>
    <scope>NUCLEOTIDE SEQUENCE [LARGE SCALE GENOMIC DNA]</scope>
    <source>
        <strain evidence="7 10">NBRC 100873</strain>
    </source>
</reference>
<name>A0A1I6P6P9_9BACI</name>
<organism evidence="8 9">
    <name type="scientific">Halolactibacillus miurensis</name>
    <dbReference type="NCBI Taxonomy" id="306541"/>
    <lineage>
        <taxon>Bacteria</taxon>
        <taxon>Bacillati</taxon>
        <taxon>Bacillota</taxon>
        <taxon>Bacilli</taxon>
        <taxon>Bacillales</taxon>
        <taxon>Bacillaceae</taxon>
        <taxon>Halolactibacillus</taxon>
    </lineage>
</organism>
<feature type="chain" id="PRO_5038595403" evidence="5">
    <location>
        <begin position="24"/>
        <end position="309"/>
    </location>
</feature>
<dbReference type="AlphaFoldDB" id="A0A1I6P6P9"/>
<evidence type="ECO:0000259" key="6">
    <source>
        <dbReference type="Pfam" id="PF04069"/>
    </source>
</evidence>
<keyword evidence="4" id="KW-0472">Membrane</keyword>
<dbReference type="OrthoDB" id="9787902at2"/>
<evidence type="ECO:0000313" key="10">
    <source>
        <dbReference type="Proteomes" id="UP000321773"/>
    </source>
</evidence>
<feature type="domain" description="ABC-type glycine betaine transport system substrate-binding" evidence="6">
    <location>
        <begin position="44"/>
        <end position="185"/>
    </location>
</feature>
<dbReference type="SUPFAM" id="SSF53850">
    <property type="entry name" value="Periplasmic binding protein-like II"/>
    <property type="match status" value="2"/>
</dbReference>
<dbReference type="Proteomes" id="UP000321773">
    <property type="component" value="Unassembled WGS sequence"/>
</dbReference>
<keyword evidence="10" id="KW-1185">Reference proteome</keyword>
<dbReference type="GO" id="GO:0005275">
    <property type="term" value="F:amine transmembrane transporter activity"/>
    <property type="evidence" value="ECO:0007669"/>
    <property type="project" value="TreeGrafter"/>
</dbReference>
<evidence type="ECO:0000313" key="9">
    <source>
        <dbReference type="Proteomes" id="UP000199139"/>
    </source>
</evidence>
<evidence type="ECO:0000313" key="7">
    <source>
        <dbReference type="EMBL" id="GEM03085.1"/>
    </source>
</evidence>
<evidence type="ECO:0000313" key="8">
    <source>
        <dbReference type="EMBL" id="SFS35856.1"/>
    </source>
</evidence>
<gene>
    <name evidence="7" type="primary">gbuC</name>
    <name evidence="7" type="ORF">HMI01_00730</name>
    <name evidence="8" type="ORF">SAMN05421668_101236</name>
</gene>
<keyword evidence="5" id="KW-0732">Signal</keyword>
<dbReference type="PROSITE" id="PS51257">
    <property type="entry name" value="PROKAR_LIPOPROTEIN"/>
    <property type="match status" value="1"/>
</dbReference>
<keyword evidence="2" id="KW-0813">Transport</keyword>
<accession>A0A1I6P6P9</accession>
<evidence type="ECO:0000256" key="4">
    <source>
        <dbReference type="ARBA" id="ARBA00023136"/>
    </source>
</evidence>
<dbReference type="Proteomes" id="UP000199139">
    <property type="component" value="Unassembled WGS sequence"/>
</dbReference>
<reference evidence="8 9" key="1">
    <citation type="submission" date="2016-10" db="EMBL/GenBank/DDBJ databases">
        <authorList>
            <person name="de Groot N.N."/>
        </authorList>
    </citation>
    <scope>NUCLEOTIDE SEQUENCE [LARGE SCALE GENOMIC DNA]</scope>
    <source>
        <strain evidence="8 9">DSM 17074</strain>
    </source>
</reference>
<keyword evidence="3" id="KW-1003">Cell membrane</keyword>
<dbReference type="PANTHER" id="PTHR47737:SF1">
    <property type="entry name" value="GLYCINE BETAINE_PROLINE BETAINE TRANSPORT SYSTEM PERMEASE PROTEIN PROW"/>
    <property type="match status" value="1"/>
</dbReference>
<evidence type="ECO:0000256" key="1">
    <source>
        <dbReference type="ARBA" id="ARBA00004236"/>
    </source>
</evidence>
<dbReference type="GO" id="GO:0015226">
    <property type="term" value="F:carnitine transmembrane transporter activity"/>
    <property type="evidence" value="ECO:0007669"/>
    <property type="project" value="TreeGrafter"/>
</dbReference>
<dbReference type="STRING" id="306541.SAMN05421668_101236"/>